<gene>
    <name evidence="1" type="ORF">M23134_05846</name>
</gene>
<dbReference type="EMBL" id="AAWS01000059">
    <property type="protein sequence ID" value="EAY24871.1"/>
    <property type="molecule type" value="Genomic_DNA"/>
</dbReference>
<keyword evidence="2" id="KW-1185">Reference proteome</keyword>
<accession>A1ZXJ6</accession>
<comment type="caution">
    <text evidence="1">The sequence shown here is derived from an EMBL/GenBank/DDBJ whole genome shotgun (WGS) entry which is preliminary data.</text>
</comment>
<dbReference type="RefSeq" id="WP_002703920.1">
    <property type="nucleotide sequence ID" value="NZ_AAWS01000059.1"/>
</dbReference>
<dbReference type="eggNOG" id="ENOG50317K3">
    <property type="taxonomic scope" value="Bacteria"/>
</dbReference>
<reference evidence="1 2" key="1">
    <citation type="submission" date="2007-01" db="EMBL/GenBank/DDBJ databases">
        <authorList>
            <person name="Haygood M."/>
            <person name="Podell S."/>
            <person name="Anderson C."/>
            <person name="Hopkinson B."/>
            <person name="Roe K."/>
            <person name="Barbeau K."/>
            <person name="Gaasterland T."/>
            <person name="Ferriera S."/>
            <person name="Johnson J."/>
            <person name="Kravitz S."/>
            <person name="Beeson K."/>
            <person name="Sutton G."/>
            <person name="Rogers Y.-H."/>
            <person name="Friedman R."/>
            <person name="Frazier M."/>
            <person name="Venter J.C."/>
        </authorList>
    </citation>
    <scope>NUCLEOTIDE SEQUENCE [LARGE SCALE GENOMIC DNA]</scope>
    <source>
        <strain evidence="1 2">ATCC 23134</strain>
    </source>
</reference>
<name>A1ZXJ6_MICM2</name>
<dbReference type="Proteomes" id="UP000004095">
    <property type="component" value="Unassembled WGS sequence"/>
</dbReference>
<sequence length="150" mass="17653">MAIWQYNFIVVPRKYLINSEVKVSFDKDGFLDDETYWLNDKVNCDLFGEISTVLPKAKPWHKDLTLFGRQDSNCFEVYSEYGLVESVSFRIDFTTLYKDILDFILEFLRLHDFLIIDEQGYSSSLDSSEIKMLIENSKQFHKYKALSSSI</sequence>
<organism evidence="1 2">
    <name type="scientific">Microscilla marina ATCC 23134</name>
    <dbReference type="NCBI Taxonomy" id="313606"/>
    <lineage>
        <taxon>Bacteria</taxon>
        <taxon>Pseudomonadati</taxon>
        <taxon>Bacteroidota</taxon>
        <taxon>Cytophagia</taxon>
        <taxon>Cytophagales</taxon>
        <taxon>Microscillaceae</taxon>
        <taxon>Microscilla</taxon>
    </lineage>
</organism>
<proteinExistence type="predicted"/>
<evidence type="ECO:0000313" key="2">
    <source>
        <dbReference type="Proteomes" id="UP000004095"/>
    </source>
</evidence>
<dbReference type="OrthoDB" id="982601at2"/>
<evidence type="ECO:0000313" key="1">
    <source>
        <dbReference type="EMBL" id="EAY24871.1"/>
    </source>
</evidence>
<dbReference type="AlphaFoldDB" id="A1ZXJ6"/>
<protein>
    <submittedName>
        <fullName evidence="1">Uncharacterized protein</fullName>
    </submittedName>
</protein>